<evidence type="ECO:0000313" key="4">
    <source>
        <dbReference type="Proteomes" id="UP001374579"/>
    </source>
</evidence>
<name>A0AAN9BSZ1_9CAEN</name>
<keyword evidence="2" id="KW-0732">Signal</keyword>
<evidence type="ECO:0000256" key="1">
    <source>
        <dbReference type="SAM" id="MobiDB-lite"/>
    </source>
</evidence>
<feature type="signal peptide" evidence="2">
    <location>
        <begin position="1"/>
        <end position="27"/>
    </location>
</feature>
<dbReference type="Proteomes" id="UP001374579">
    <property type="component" value="Unassembled WGS sequence"/>
</dbReference>
<proteinExistence type="predicted"/>
<evidence type="ECO:0000313" key="3">
    <source>
        <dbReference type="EMBL" id="KAK7110804.1"/>
    </source>
</evidence>
<keyword evidence="4" id="KW-1185">Reference proteome</keyword>
<reference evidence="3 4" key="1">
    <citation type="submission" date="2024-02" db="EMBL/GenBank/DDBJ databases">
        <title>Chromosome-scale genome assembly of the rough periwinkle Littorina saxatilis.</title>
        <authorList>
            <person name="De Jode A."/>
            <person name="Faria R."/>
            <person name="Formenti G."/>
            <person name="Sims Y."/>
            <person name="Smith T.P."/>
            <person name="Tracey A."/>
            <person name="Wood J.M.D."/>
            <person name="Zagrodzka Z.B."/>
            <person name="Johannesson K."/>
            <person name="Butlin R.K."/>
            <person name="Leder E.H."/>
        </authorList>
    </citation>
    <scope>NUCLEOTIDE SEQUENCE [LARGE SCALE GENOMIC DNA]</scope>
    <source>
        <strain evidence="3">Snail1</strain>
        <tissue evidence="3">Muscle</tissue>
    </source>
</reference>
<protein>
    <submittedName>
        <fullName evidence="3">Uncharacterized protein</fullName>
    </submittedName>
</protein>
<dbReference type="AlphaFoldDB" id="A0AAN9BSZ1"/>
<sequence>MLSLSKLTLLVAMVTLMVTWVSHETSASPLGQYSGDLEGRTRQEIMTMAARIISLARNGRPMESSESKRNGGTLDTLYNLPDLNAIGRR</sequence>
<gene>
    <name evidence="3" type="ORF">V1264_014622</name>
</gene>
<dbReference type="EMBL" id="JBAMIC010000003">
    <property type="protein sequence ID" value="KAK7110804.1"/>
    <property type="molecule type" value="Genomic_DNA"/>
</dbReference>
<accession>A0AAN9BSZ1</accession>
<evidence type="ECO:0000256" key="2">
    <source>
        <dbReference type="SAM" id="SignalP"/>
    </source>
</evidence>
<feature type="region of interest" description="Disordered" evidence="1">
    <location>
        <begin position="58"/>
        <end position="89"/>
    </location>
</feature>
<organism evidence="3 4">
    <name type="scientific">Littorina saxatilis</name>
    <dbReference type="NCBI Taxonomy" id="31220"/>
    <lineage>
        <taxon>Eukaryota</taxon>
        <taxon>Metazoa</taxon>
        <taxon>Spiralia</taxon>
        <taxon>Lophotrochozoa</taxon>
        <taxon>Mollusca</taxon>
        <taxon>Gastropoda</taxon>
        <taxon>Caenogastropoda</taxon>
        <taxon>Littorinimorpha</taxon>
        <taxon>Littorinoidea</taxon>
        <taxon>Littorinidae</taxon>
        <taxon>Littorina</taxon>
    </lineage>
</organism>
<comment type="caution">
    <text evidence="3">The sequence shown here is derived from an EMBL/GenBank/DDBJ whole genome shotgun (WGS) entry which is preliminary data.</text>
</comment>
<feature type="chain" id="PRO_5043025689" evidence="2">
    <location>
        <begin position="28"/>
        <end position="89"/>
    </location>
</feature>